<gene>
    <name evidence="2" type="ORF">U0042_20275</name>
</gene>
<evidence type="ECO:0000313" key="2">
    <source>
        <dbReference type="EMBL" id="WQD76414.1"/>
    </source>
</evidence>
<proteinExistence type="predicted"/>
<evidence type="ECO:0000313" key="3">
    <source>
        <dbReference type="Proteomes" id="UP001325479"/>
    </source>
</evidence>
<feature type="region of interest" description="Disordered" evidence="1">
    <location>
        <begin position="74"/>
        <end position="110"/>
    </location>
</feature>
<dbReference type="RefSeq" id="WP_114809442.1">
    <property type="nucleotide sequence ID" value="NZ_CP139965.1"/>
</dbReference>
<dbReference type="InterPro" id="IPR018715">
    <property type="entry name" value="DUF2239"/>
</dbReference>
<protein>
    <submittedName>
        <fullName evidence="2">DUF2239 family protein</fullName>
    </submittedName>
</protein>
<reference evidence="2 3" key="1">
    <citation type="submission" date="2023-12" db="EMBL/GenBank/DDBJ databases">
        <title>Genome sequencing and assembly of bacterial species from a model synthetic community.</title>
        <authorList>
            <person name="Hogle S.L."/>
        </authorList>
    </citation>
    <scope>NUCLEOTIDE SEQUENCE [LARGE SCALE GENOMIC DNA]</scope>
    <source>
        <strain evidence="2 3">HAMBI 2494</strain>
    </source>
</reference>
<evidence type="ECO:0000256" key="1">
    <source>
        <dbReference type="SAM" id="MobiDB-lite"/>
    </source>
</evidence>
<feature type="compositionally biased region" description="Low complexity" evidence="1">
    <location>
        <begin position="95"/>
        <end position="104"/>
    </location>
</feature>
<dbReference type="Pfam" id="PF09998">
    <property type="entry name" value="DUF2239"/>
    <property type="match status" value="1"/>
</dbReference>
<organism evidence="2 3">
    <name type="scientific">Paraburkholderia kururiensis</name>
    <dbReference type="NCBI Taxonomy" id="984307"/>
    <lineage>
        <taxon>Bacteria</taxon>
        <taxon>Pseudomonadati</taxon>
        <taxon>Pseudomonadota</taxon>
        <taxon>Betaproteobacteria</taxon>
        <taxon>Burkholderiales</taxon>
        <taxon>Burkholderiaceae</taxon>
        <taxon>Paraburkholderia</taxon>
    </lineage>
</organism>
<dbReference type="Proteomes" id="UP001325479">
    <property type="component" value="Chromosome"/>
</dbReference>
<dbReference type="EMBL" id="CP139965">
    <property type="protein sequence ID" value="WQD76414.1"/>
    <property type="molecule type" value="Genomic_DNA"/>
</dbReference>
<name>A0ABZ0WGE7_9BURK</name>
<keyword evidence="3" id="KW-1185">Reference proteome</keyword>
<accession>A0ABZ0WGE7</accession>
<sequence>MSSTASCTAFEGTRRIASGTPRQVAAAVRRWLDDIGTDAAHADPRAPLLIFDDSSGRQVEFDLRGTVAEVEARFDAPGDASTASASEVRADHAPQAEAAQTEAAPRGRGRPKLGVIAREVTLLPRHWEWLNGQPGGASVALRRLVEAARAANGNKDRIRAAQEAAWRFMTALAGDLAGYEEATRALYASDAARFDALLAGWPADVRDYAATLAAPAFE</sequence>